<dbReference type="EMBL" id="BAABKG010000001">
    <property type="protein sequence ID" value="GAA5141831.1"/>
    <property type="molecule type" value="Genomic_DNA"/>
</dbReference>
<dbReference type="PANTHER" id="PTHR43214">
    <property type="entry name" value="TWO-COMPONENT RESPONSE REGULATOR"/>
    <property type="match status" value="1"/>
</dbReference>
<evidence type="ECO:0000259" key="3">
    <source>
        <dbReference type="PROSITE" id="PS50043"/>
    </source>
</evidence>
<dbReference type="CDD" id="cd06170">
    <property type="entry name" value="LuxR_C_like"/>
    <property type="match status" value="1"/>
</dbReference>
<dbReference type="PRINTS" id="PR00038">
    <property type="entry name" value="HTHLUXR"/>
</dbReference>
<dbReference type="InterPro" id="IPR016032">
    <property type="entry name" value="Sig_transdc_resp-reg_C-effctor"/>
</dbReference>
<comment type="caution">
    <text evidence="5">The sequence shown here is derived from an EMBL/GenBank/DDBJ whole genome shotgun (WGS) entry which is preliminary data.</text>
</comment>
<evidence type="ECO:0000259" key="4">
    <source>
        <dbReference type="PROSITE" id="PS50110"/>
    </source>
</evidence>
<dbReference type="PROSITE" id="PS50110">
    <property type="entry name" value="RESPONSE_REGULATORY"/>
    <property type="match status" value="1"/>
</dbReference>
<name>A0ABP9P830_9ACTN</name>
<dbReference type="InterPro" id="IPR039420">
    <property type="entry name" value="WalR-like"/>
</dbReference>
<dbReference type="InterPro" id="IPR011006">
    <property type="entry name" value="CheY-like_superfamily"/>
</dbReference>
<dbReference type="SUPFAM" id="SSF52172">
    <property type="entry name" value="CheY-like"/>
    <property type="match status" value="1"/>
</dbReference>
<reference evidence="6" key="1">
    <citation type="journal article" date="2019" name="Int. J. Syst. Evol. Microbiol.">
        <title>The Global Catalogue of Microorganisms (GCM) 10K type strain sequencing project: providing services to taxonomists for standard genome sequencing and annotation.</title>
        <authorList>
            <consortium name="The Broad Institute Genomics Platform"/>
            <consortium name="The Broad Institute Genome Sequencing Center for Infectious Disease"/>
            <person name="Wu L."/>
            <person name="Ma J."/>
        </authorList>
    </citation>
    <scope>NUCLEOTIDE SEQUENCE [LARGE SCALE GENOMIC DNA]</scope>
    <source>
        <strain evidence="6">JCM 18459</strain>
    </source>
</reference>
<dbReference type="Pfam" id="PF00072">
    <property type="entry name" value="Response_reg"/>
    <property type="match status" value="1"/>
</dbReference>
<dbReference type="InterPro" id="IPR001789">
    <property type="entry name" value="Sig_transdc_resp-reg_receiver"/>
</dbReference>
<dbReference type="PANTHER" id="PTHR43214:SF44">
    <property type="entry name" value="TWO-COMPONENT RESPONSE REGULATOR"/>
    <property type="match status" value="1"/>
</dbReference>
<feature type="modified residue" description="4-aspartylphosphate" evidence="2">
    <location>
        <position position="65"/>
    </location>
</feature>
<sequence>MTVPATARSQMRVLIVDDHALFAESLELALSLEGYDVRRNPPGVASSSVVLSQVRRMRPRVVLLDLDLGPMGDGARLVHPIASTGANVVIVTSTPDRARWGECIRHGARQVLTKTQPLNEILSVVRRIGHGLPVLTAETREELLLLWHQRRQESGRVLERLELLSAREQEVLGLLMSGQPVREIARLGFVSEATVRTQVKSVLSKLEVSSQLTAVGIAHQVGWRPPSR</sequence>
<organism evidence="5 6">
    <name type="scientific">Nocardioides marinquilinus</name>
    <dbReference type="NCBI Taxonomy" id="1210400"/>
    <lineage>
        <taxon>Bacteria</taxon>
        <taxon>Bacillati</taxon>
        <taxon>Actinomycetota</taxon>
        <taxon>Actinomycetes</taxon>
        <taxon>Propionibacteriales</taxon>
        <taxon>Nocardioidaceae</taxon>
        <taxon>Nocardioides</taxon>
    </lineage>
</organism>
<evidence type="ECO:0000313" key="6">
    <source>
        <dbReference type="Proteomes" id="UP001500221"/>
    </source>
</evidence>
<feature type="domain" description="HTH luxR-type" evidence="3">
    <location>
        <begin position="157"/>
        <end position="222"/>
    </location>
</feature>
<evidence type="ECO:0000313" key="5">
    <source>
        <dbReference type="EMBL" id="GAA5141831.1"/>
    </source>
</evidence>
<feature type="domain" description="Response regulatory" evidence="4">
    <location>
        <begin position="12"/>
        <end position="129"/>
    </location>
</feature>
<gene>
    <name evidence="5" type="ORF">GCM10023340_04230</name>
</gene>
<dbReference type="Proteomes" id="UP001500221">
    <property type="component" value="Unassembled WGS sequence"/>
</dbReference>
<dbReference type="InterPro" id="IPR000792">
    <property type="entry name" value="Tscrpt_reg_LuxR_C"/>
</dbReference>
<dbReference type="Pfam" id="PF00196">
    <property type="entry name" value="GerE"/>
    <property type="match status" value="1"/>
</dbReference>
<accession>A0ABP9P830</accession>
<dbReference type="Gene3D" id="3.40.50.2300">
    <property type="match status" value="1"/>
</dbReference>
<dbReference type="RefSeq" id="WP_345454055.1">
    <property type="nucleotide sequence ID" value="NZ_BAABKG010000001.1"/>
</dbReference>
<evidence type="ECO:0000256" key="2">
    <source>
        <dbReference type="PROSITE-ProRule" id="PRU00169"/>
    </source>
</evidence>
<keyword evidence="2" id="KW-0597">Phosphoprotein</keyword>
<dbReference type="PROSITE" id="PS50043">
    <property type="entry name" value="HTH_LUXR_2"/>
    <property type="match status" value="1"/>
</dbReference>
<proteinExistence type="predicted"/>
<dbReference type="SMART" id="SM00448">
    <property type="entry name" value="REC"/>
    <property type="match status" value="1"/>
</dbReference>
<protein>
    <submittedName>
        <fullName evidence="5">Response regulator transcription factor</fullName>
    </submittedName>
</protein>
<keyword evidence="6" id="KW-1185">Reference proteome</keyword>
<dbReference type="SUPFAM" id="SSF46894">
    <property type="entry name" value="C-terminal effector domain of the bipartite response regulators"/>
    <property type="match status" value="1"/>
</dbReference>
<evidence type="ECO:0000256" key="1">
    <source>
        <dbReference type="ARBA" id="ARBA00023125"/>
    </source>
</evidence>
<keyword evidence="1" id="KW-0238">DNA-binding</keyword>
<dbReference type="SMART" id="SM00421">
    <property type="entry name" value="HTH_LUXR"/>
    <property type="match status" value="1"/>
</dbReference>